<evidence type="ECO:0000256" key="7">
    <source>
        <dbReference type="ARBA" id="ARBA00022777"/>
    </source>
</evidence>
<evidence type="ECO:0000256" key="11">
    <source>
        <dbReference type="SAM" id="Phobius"/>
    </source>
</evidence>
<proteinExistence type="predicted"/>
<dbReference type="EMBL" id="JBHSBL010000029">
    <property type="protein sequence ID" value="MFC4071778.1"/>
    <property type="molecule type" value="Genomic_DNA"/>
</dbReference>
<evidence type="ECO:0000259" key="13">
    <source>
        <dbReference type="PROSITE" id="PS50885"/>
    </source>
</evidence>
<dbReference type="PRINTS" id="PR00344">
    <property type="entry name" value="BCTRLSENSOR"/>
</dbReference>
<feature type="transmembrane region" description="Helical" evidence="11">
    <location>
        <begin position="159"/>
        <end position="181"/>
    </location>
</feature>
<evidence type="ECO:0000256" key="2">
    <source>
        <dbReference type="ARBA" id="ARBA00004236"/>
    </source>
</evidence>
<dbReference type="InterPro" id="IPR050428">
    <property type="entry name" value="TCS_sensor_his_kinase"/>
</dbReference>
<dbReference type="GO" id="GO:0005524">
    <property type="term" value="F:ATP binding"/>
    <property type="evidence" value="ECO:0007669"/>
    <property type="project" value="UniProtKB-KW"/>
</dbReference>
<dbReference type="SUPFAM" id="SSF55874">
    <property type="entry name" value="ATPase domain of HSP90 chaperone/DNA topoisomerase II/histidine kinase"/>
    <property type="match status" value="1"/>
</dbReference>
<accession>A0ABV8J594</accession>
<dbReference type="PANTHER" id="PTHR45436:SF5">
    <property type="entry name" value="SENSOR HISTIDINE KINASE TRCS"/>
    <property type="match status" value="1"/>
</dbReference>
<keyword evidence="14" id="KW-0547">Nucleotide-binding</keyword>
<dbReference type="SMART" id="SM00387">
    <property type="entry name" value="HATPase_c"/>
    <property type="match status" value="1"/>
</dbReference>
<evidence type="ECO:0000256" key="3">
    <source>
        <dbReference type="ARBA" id="ARBA00012438"/>
    </source>
</evidence>
<keyword evidence="8 11" id="KW-1133">Transmembrane helix</keyword>
<evidence type="ECO:0000256" key="9">
    <source>
        <dbReference type="ARBA" id="ARBA00023012"/>
    </source>
</evidence>
<evidence type="ECO:0000313" key="15">
    <source>
        <dbReference type="Proteomes" id="UP001595867"/>
    </source>
</evidence>
<dbReference type="CDD" id="cd00082">
    <property type="entry name" value="HisKA"/>
    <property type="match status" value="1"/>
</dbReference>
<evidence type="ECO:0000256" key="1">
    <source>
        <dbReference type="ARBA" id="ARBA00000085"/>
    </source>
</evidence>
<name>A0ABV8J594_9ACTN</name>
<dbReference type="SMART" id="SM00388">
    <property type="entry name" value="HisKA"/>
    <property type="match status" value="1"/>
</dbReference>
<dbReference type="InterPro" id="IPR003660">
    <property type="entry name" value="HAMP_dom"/>
</dbReference>
<reference evidence="15" key="1">
    <citation type="journal article" date="2019" name="Int. J. Syst. Evol. Microbiol.">
        <title>The Global Catalogue of Microorganisms (GCM) 10K type strain sequencing project: providing services to taxonomists for standard genome sequencing and annotation.</title>
        <authorList>
            <consortium name="The Broad Institute Genomics Platform"/>
            <consortium name="The Broad Institute Genome Sequencing Center for Infectious Disease"/>
            <person name="Wu L."/>
            <person name="Ma J."/>
        </authorList>
    </citation>
    <scope>NUCLEOTIDE SEQUENCE [LARGE SCALE GENOMIC DNA]</scope>
    <source>
        <strain evidence="15">TBRC 5832</strain>
    </source>
</reference>
<keyword evidence="7" id="KW-0418">Kinase</keyword>
<keyword evidence="10 11" id="KW-0472">Membrane</keyword>
<dbReference type="Pfam" id="PF02518">
    <property type="entry name" value="HATPase_c"/>
    <property type="match status" value="1"/>
</dbReference>
<dbReference type="PANTHER" id="PTHR45436">
    <property type="entry name" value="SENSOR HISTIDINE KINASE YKOH"/>
    <property type="match status" value="1"/>
</dbReference>
<comment type="catalytic activity">
    <reaction evidence="1">
        <text>ATP + protein L-histidine = ADP + protein N-phospho-L-histidine.</text>
        <dbReference type="EC" id="2.7.13.3"/>
    </reaction>
</comment>
<dbReference type="Pfam" id="PF00672">
    <property type="entry name" value="HAMP"/>
    <property type="match status" value="1"/>
</dbReference>
<dbReference type="InterPro" id="IPR004358">
    <property type="entry name" value="Sig_transdc_His_kin-like_C"/>
</dbReference>
<evidence type="ECO:0000313" key="14">
    <source>
        <dbReference type="EMBL" id="MFC4071778.1"/>
    </source>
</evidence>
<dbReference type="CDD" id="cd06225">
    <property type="entry name" value="HAMP"/>
    <property type="match status" value="1"/>
</dbReference>
<dbReference type="InterPro" id="IPR003594">
    <property type="entry name" value="HATPase_dom"/>
</dbReference>
<keyword evidence="6 11" id="KW-0812">Transmembrane</keyword>
<comment type="subcellular location">
    <subcellularLocation>
        <location evidence="2">Cell membrane</location>
    </subcellularLocation>
</comment>
<dbReference type="CDD" id="cd00075">
    <property type="entry name" value="HATPase"/>
    <property type="match status" value="1"/>
</dbReference>
<dbReference type="InterPro" id="IPR036890">
    <property type="entry name" value="HATPase_C_sf"/>
</dbReference>
<dbReference type="SUPFAM" id="SSF47384">
    <property type="entry name" value="Homodimeric domain of signal transducing histidine kinase"/>
    <property type="match status" value="1"/>
</dbReference>
<dbReference type="SMART" id="SM00304">
    <property type="entry name" value="HAMP"/>
    <property type="match status" value="1"/>
</dbReference>
<gene>
    <name evidence="14" type="ORF">ACFO0C_43155</name>
</gene>
<dbReference type="SUPFAM" id="SSF158472">
    <property type="entry name" value="HAMP domain-like"/>
    <property type="match status" value="1"/>
</dbReference>
<evidence type="ECO:0000256" key="4">
    <source>
        <dbReference type="ARBA" id="ARBA00022553"/>
    </source>
</evidence>
<protein>
    <recommendedName>
        <fullName evidence="3">histidine kinase</fullName>
        <ecNumber evidence="3">2.7.13.3</ecNumber>
    </recommendedName>
</protein>
<keyword evidence="5" id="KW-0808">Transferase</keyword>
<keyword evidence="15" id="KW-1185">Reference proteome</keyword>
<feature type="domain" description="Histidine kinase" evidence="12">
    <location>
        <begin position="242"/>
        <end position="452"/>
    </location>
</feature>
<dbReference type="EC" id="2.7.13.3" evidence="3"/>
<dbReference type="Gene3D" id="3.30.565.10">
    <property type="entry name" value="Histidine kinase-like ATPase, C-terminal domain"/>
    <property type="match status" value="1"/>
</dbReference>
<dbReference type="PROSITE" id="PS50109">
    <property type="entry name" value="HIS_KIN"/>
    <property type="match status" value="1"/>
</dbReference>
<dbReference type="RefSeq" id="WP_378072656.1">
    <property type="nucleotide sequence ID" value="NZ_JBHSBL010000029.1"/>
</dbReference>
<keyword evidence="4" id="KW-0597">Phosphoprotein</keyword>
<dbReference type="Gene3D" id="1.10.287.130">
    <property type="match status" value="1"/>
</dbReference>
<evidence type="ECO:0000259" key="12">
    <source>
        <dbReference type="PROSITE" id="PS50109"/>
    </source>
</evidence>
<keyword evidence="9" id="KW-0902">Two-component regulatory system</keyword>
<sequence length="452" mass="47907">MIRQLTVSYVVLVAVAIAAFTVPVAWVLTDQLSDDAISAARREADTAALLLAGGDVPSQRALVALMDAYRRQTPGRLDAVTAPGRPAGSVPAAVDPGDESFTRALAGEQVVVEWGHQAGLGEEGFAVVVPARDARGEVVGAVRVSYPSAPLDRRQWQIWGFRGVLAVAVLLAAALLGLAFARRVTSPLRALDRMAGRLRDGDLAVRVEETGPPEVRTLARTLNTAAETIDGLVRSQRTFIANASHQLRTPLTALRLSLDNIADAARDPELREDVDQASAEVVRMSRLVNGLLALARAEGDVSAPERTSVGDIAAGRLDVWRAAADEKGVALELTGTPTWPDALITRGHLEQILDNLFANALEVSPAGGSIRVAAVRDGDRVTVTVADEGPGISPELRERAFDRFWRGDSRPGGSGLGLAIVRQLVEDDGGRIRLDAATGGGLRVIIEFRAVV</sequence>
<evidence type="ECO:0000256" key="8">
    <source>
        <dbReference type="ARBA" id="ARBA00022989"/>
    </source>
</evidence>
<feature type="transmembrane region" description="Helical" evidence="11">
    <location>
        <begin position="7"/>
        <end position="28"/>
    </location>
</feature>
<dbReference type="InterPro" id="IPR005467">
    <property type="entry name" value="His_kinase_dom"/>
</dbReference>
<evidence type="ECO:0000256" key="10">
    <source>
        <dbReference type="ARBA" id="ARBA00023136"/>
    </source>
</evidence>
<evidence type="ECO:0000256" key="5">
    <source>
        <dbReference type="ARBA" id="ARBA00022679"/>
    </source>
</evidence>
<dbReference type="Pfam" id="PF00512">
    <property type="entry name" value="HisKA"/>
    <property type="match status" value="1"/>
</dbReference>
<organism evidence="14 15">
    <name type="scientific">Actinoplanes subglobosus</name>
    <dbReference type="NCBI Taxonomy" id="1547892"/>
    <lineage>
        <taxon>Bacteria</taxon>
        <taxon>Bacillati</taxon>
        <taxon>Actinomycetota</taxon>
        <taxon>Actinomycetes</taxon>
        <taxon>Micromonosporales</taxon>
        <taxon>Micromonosporaceae</taxon>
        <taxon>Actinoplanes</taxon>
    </lineage>
</organism>
<dbReference type="Gene3D" id="6.10.340.10">
    <property type="match status" value="1"/>
</dbReference>
<evidence type="ECO:0000256" key="6">
    <source>
        <dbReference type="ARBA" id="ARBA00022692"/>
    </source>
</evidence>
<dbReference type="InterPro" id="IPR036097">
    <property type="entry name" value="HisK_dim/P_sf"/>
</dbReference>
<feature type="domain" description="HAMP" evidence="13">
    <location>
        <begin position="182"/>
        <end position="234"/>
    </location>
</feature>
<dbReference type="PROSITE" id="PS50885">
    <property type="entry name" value="HAMP"/>
    <property type="match status" value="1"/>
</dbReference>
<dbReference type="InterPro" id="IPR003661">
    <property type="entry name" value="HisK_dim/P_dom"/>
</dbReference>
<comment type="caution">
    <text evidence="14">The sequence shown here is derived from an EMBL/GenBank/DDBJ whole genome shotgun (WGS) entry which is preliminary data.</text>
</comment>
<dbReference type="Proteomes" id="UP001595867">
    <property type="component" value="Unassembled WGS sequence"/>
</dbReference>
<keyword evidence="14" id="KW-0067">ATP-binding</keyword>